<evidence type="ECO:0000256" key="1">
    <source>
        <dbReference type="SAM" id="MobiDB-lite"/>
    </source>
</evidence>
<sequence length="133" mass="14622">MEQTLSTGGKPIKVPGPSHPIEITPNPHRVVVTVAGRVVADTRHALTLREAAYPAVQYIPREDVDMALLARTEHATHCPYKGDCAYFSIPLGGDRSVNAVWSYEAPYEAVEAIKDHVAFYPDRVDVIEERPGS</sequence>
<dbReference type="InterPro" id="IPR007361">
    <property type="entry name" value="DUF427"/>
</dbReference>
<proteinExistence type="predicted"/>
<protein>
    <submittedName>
        <fullName evidence="3">DUF427 domain-containing protein</fullName>
    </submittedName>
</protein>
<organism evidence="3 4">
    <name type="scientific">Methylobacterium planeticum</name>
    <dbReference type="NCBI Taxonomy" id="2615211"/>
    <lineage>
        <taxon>Bacteria</taxon>
        <taxon>Pseudomonadati</taxon>
        <taxon>Pseudomonadota</taxon>
        <taxon>Alphaproteobacteria</taxon>
        <taxon>Hyphomicrobiales</taxon>
        <taxon>Methylobacteriaceae</taxon>
        <taxon>Methylobacterium</taxon>
    </lineage>
</organism>
<dbReference type="EMBL" id="VZZJ01000009">
    <property type="protein sequence ID" value="KAB1073281.1"/>
    <property type="molecule type" value="Genomic_DNA"/>
</dbReference>
<dbReference type="InterPro" id="IPR038694">
    <property type="entry name" value="DUF427_sf"/>
</dbReference>
<feature type="domain" description="DUF427" evidence="2">
    <location>
        <begin position="30"/>
        <end position="122"/>
    </location>
</feature>
<accession>A0A6N6MSM4</accession>
<evidence type="ECO:0000313" key="4">
    <source>
        <dbReference type="Proteomes" id="UP000441523"/>
    </source>
</evidence>
<evidence type="ECO:0000313" key="3">
    <source>
        <dbReference type="EMBL" id="KAB1073281.1"/>
    </source>
</evidence>
<comment type="caution">
    <text evidence="3">The sequence shown here is derived from an EMBL/GenBank/DDBJ whole genome shotgun (WGS) entry which is preliminary data.</text>
</comment>
<gene>
    <name evidence="3" type="ORF">F6X51_13185</name>
</gene>
<dbReference type="PANTHER" id="PTHR34310:SF9">
    <property type="entry name" value="BLR5716 PROTEIN"/>
    <property type="match status" value="1"/>
</dbReference>
<keyword evidence="4" id="KW-1185">Reference proteome</keyword>
<dbReference type="Pfam" id="PF04248">
    <property type="entry name" value="NTP_transf_9"/>
    <property type="match status" value="1"/>
</dbReference>
<feature type="region of interest" description="Disordered" evidence="1">
    <location>
        <begin position="1"/>
        <end position="20"/>
    </location>
</feature>
<dbReference type="RefSeq" id="WP_150964111.1">
    <property type="nucleotide sequence ID" value="NZ_VZZJ01000009.1"/>
</dbReference>
<name>A0A6N6MSM4_9HYPH</name>
<dbReference type="Proteomes" id="UP000441523">
    <property type="component" value="Unassembled WGS sequence"/>
</dbReference>
<dbReference type="PANTHER" id="PTHR34310">
    <property type="entry name" value="DUF427 DOMAIN PROTEIN (AFU_ORTHOLOGUE AFUA_3G02220)"/>
    <property type="match status" value="1"/>
</dbReference>
<evidence type="ECO:0000259" key="2">
    <source>
        <dbReference type="Pfam" id="PF04248"/>
    </source>
</evidence>
<dbReference type="AlphaFoldDB" id="A0A6N6MSM4"/>
<reference evidence="3 4" key="1">
    <citation type="submission" date="2019-09" db="EMBL/GenBank/DDBJ databases">
        <title>YIM 132548 draft genome.</title>
        <authorList>
            <person name="Jiang L."/>
        </authorList>
    </citation>
    <scope>NUCLEOTIDE SEQUENCE [LARGE SCALE GENOMIC DNA]</scope>
    <source>
        <strain evidence="3 4">YIM 132548</strain>
    </source>
</reference>
<dbReference type="Gene3D" id="2.170.150.40">
    <property type="entry name" value="Domain of unknown function (DUF427)"/>
    <property type="match status" value="1"/>
</dbReference>